<reference evidence="2 3" key="1">
    <citation type="submission" date="2017-09" db="EMBL/GenBank/DDBJ databases">
        <title>Depth-based differentiation of microbial function through sediment-hosted aquifers and enrichment of novel symbionts in the deep terrestrial subsurface.</title>
        <authorList>
            <person name="Probst A.J."/>
            <person name="Ladd B."/>
            <person name="Jarett J.K."/>
            <person name="Geller-Mcgrath D.E."/>
            <person name="Sieber C.M."/>
            <person name="Emerson J.B."/>
            <person name="Anantharaman K."/>
            <person name="Thomas B.C."/>
            <person name="Malmstrom R."/>
            <person name="Stieglmeier M."/>
            <person name="Klingl A."/>
            <person name="Woyke T."/>
            <person name="Ryan C.M."/>
            <person name="Banfield J.F."/>
        </authorList>
    </citation>
    <scope>NUCLEOTIDE SEQUENCE [LARGE SCALE GENOMIC DNA]</scope>
    <source>
        <strain evidence="2">CG11_big_fil_rev_8_21_14_0_20_42_13</strain>
    </source>
</reference>
<accession>A0A2H0LY08</accession>
<feature type="transmembrane region" description="Helical" evidence="1">
    <location>
        <begin position="7"/>
        <end position="27"/>
    </location>
</feature>
<keyword evidence="1" id="KW-0812">Transmembrane</keyword>
<keyword evidence="1" id="KW-1133">Transmembrane helix</keyword>
<keyword evidence="1" id="KW-0472">Membrane</keyword>
<dbReference type="InterPro" id="IPR017853">
    <property type="entry name" value="GH"/>
</dbReference>
<organism evidence="2 3">
    <name type="scientific">Candidatus Ghiorseimicrobium undicola</name>
    <dbReference type="NCBI Taxonomy" id="1974746"/>
    <lineage>
        <taxon>Bacteria</taxon>
        <taxon>Pseudomonadati</taxon>
        <taxon>Candidatus Omnitrophota</taxon>
        <taxon>Candidatus Ghiorseimicrobium</taxon>
    </lineage>
</organism>
<gene>
    <name evidence="2" type="ORF">COV72_03720</name>
</gene>
<dbReference type="EMBL" id="PCWA01000052">
    <property type="protein sequence ID" value="PIQ89310.1"/>
    <property type="molecule type" value="Genomic_DNA"/>
</dbReference>
<protein>
    <submittedName>
        <fullName evidence="2">Uncharacterized protein</fullName>
    </submittedName>
</protein>
<dbReference type="Proteomes" id="UP000229641">
    <property type="component" value="Unassembled WGS sequence"/>
</dbReference>
<dbReference type="Gene3D" id="3.20.20.80">
    <property type="entry name" value="Glycosidases"/>
    <property type="match status" value="1"/>
</dbReference>
<dbReference type="AlphaFoldDB" id="A0A2H0LY08"/>
<comment type="caution">
    <text evidence="2">The sequence shown here is derived from an EMBL/GenBank/DDBJ whole genome shotgun (WGS) entry which is preliminary data.</text>
</comment>
<name>A0A2H0LY08_9BACT</name>
<evidence type="ECO:0000256" key="1">
    <source>
        <dbReference type="SAM" id="Phobius"/>
    </source>
</evidence>
<dbReference type="SUPFAM" id="SSF51445">
    <property type="entry name" value="(Trans)glycosidases"/>
    <property type="match status" value="1"/>
</dbReference>
<evidence type="ECO:0000313" key="3">
    <source>
        <dbReference type="Proteomes" id="UP000229641"/>
    </source>
</evidence>
<evidence type="ECO:0000313" key="2">
    <source>
        <dbReference type="EMBL" id="PIQ89310.1"/>
    </source>
</evidence>
<proteinExistence type="predicted"/>
<sequence length="415" mass="47672">MILKKRKLFFIIMATLFVCGVAIFIFLKPEILKYRPKKVTVAVLKDGRYQLLVGGAPYFIKGVCYNPAPIGASYDYDLGKDANKPWFIDAKLMRDMGINTIRLYKQSEDPAGLKEAIGDIYKKYGIRTILGHWLGFWEYPQPAYADPEFRQKIKEEVLEMVETYKNEEGILLWVLGNENNYSFSGRVNPWLCPQAAGSSPIDTINIKAEIYYSFVNEIAKAIHEIDPLHPVVLGNGELLCLDTAAKACPDIDIIGILMYRGRSFGNIFNFLKKVFDKPLLFIEFGADSYNSYKKEEDQKMQSFFLENQWKEIYKNSAFDEAGSGICLGGIIFEWSDEWWKHNPEAPSGWKAHDTEAGWSSGSYYLDIKAERNLNMNEEWFGIVGISEEEESGVNKRIPRDAYYKLKELWQGFKIK</sequence>